<dbReference type="GO" id="GO:0005975">
    <property type="term" value="P:carbohydrate metabolic process"/>
    <property type="evidence" value="ECO:0007669"/>
    <property type="project" value="InterPro"/>
</dbReference>
<evidence type="ECO:0000256" key="4">
    <source>
        <dbReference type="RuleBase" id="RU004453"/>
    </source>
</evidence>
<keyword evidence="2" id="KW-1015">Disulfide bond</keyword>
<dbReference type="GO" id="GO:0006032">
    <property type="term" value="P:chitin catabolic process"/>
    <property type="evidence" value="ECO:0007669"/>
    <property type="project" value="UniProtKB-ARBA"/>
</dbReference>
<feature type="domain" description="GH18" evidence="6">
    <location>
        <begin position="27"/>
        <end position="387"/>
    </location>
</feature>
<dbReference type="PANTHER" id="PTHR11177:SF248">
    <property type="entry name" value="CHITOTRIOSIDASE-1"/>
    <property type="match status" value="1"/>
</dbReference>
<dbReference type="Ensembl" id="ENSAPOT00000002063.1">
    <property type="protein sequence ID" value="ENSAPOP00000027099.1"/>
    <property type="gene ID" value="ENSAPOG00000011650.1"/>
</dbReference>
<dbReference type="AlphaFoldDB" id="A0A3Q1GD06"/>
<evidence type="ECO:0000256" key="5">
    <source>
        <dbReference type="SAM" id="SignalP"/>
    </source>
</evidence>
<name>A0A3Q1GD06_9TELE</name>
<evidence type="ECO:0000313" key="8">
    <source>
        <dbReference type="Proteomes" id="UP000257200"/>
    </source>
</evidence>
<dbReference type="Pfam" id="PF00704">
    <property type="entry name" value="Glyco_hydro_18"/>
    <property type="match status" value="1"/>
</dbReference>
<dbReference type="SUPFAM" id="SSF54556">
    <property type="entry name" value="Chitinase insertion domain"/>
    <property type="match status" value="1"/>
</dbReference>
<evidence type="ECO:0000313" key="7">
    <source>
        <dbReference type="Ensembl" id="ENSAPOP00000027099.1"/>
    </source>
</evidence>
<dbReference type="SMART" id="SM00636">
    <property type="entry name" value="Glyco_18"/>
    <property type="match status" value="1"/>
</dbReference>
<dbReference type="Gene3D" id="3.20.20.80">
    <property type="entry name" value="Glycosidases"/>
    <property type="match status" value="1"/>
</dbReference>
<evidence type="ECO:0000256" key="2">
    <source>
        <dbReference type="ARBA" id="ARBA00023157"/>
    </source>
</evidence>
<comment type="similarity">
    <text evidence="4">Belongs to the glycosyl hydrolase 18 family.</text>
</comment>
<dbReference type="PROSITE" id="PS51910">
    <property type="entry name" value="GH18_2"/>
    <property type="match status" value="1"/>
</dbReference>
<dbReference type="Gene3D" id="3.10.50.10">
    <property type="match status" value="1"/>
</dbReference>
<dbReference type="GO" id="GO:0005576">
    <property type="term" value="C:extracellular region"/>
    <property type="evidence" value="ECO:0007669"/>
    <property type="project" value="TreeGrafter"/>
</dbReference>
<evidence type="ECO:0000256" key="1">
    <source>
        <dbReference type="ARBA" id="ARBA00022801"/>
    </source>
</evidence>
<organism evidence="7 8">
    <name type="scientific">Acanthochromis polyacanthus</name>
    <name type="common">spiny chromis</name>
    <dbReference type="NCBI Taxonomy" id="80966"/>
    <lineage>
        <taxon>Eukaryota</taxon>
        <taxon>Metazoa</taxon>
        <taxon>Chordata</taxon>
        <taxon>Craniata</taxon>
        <taxon>Vertebrata</taxon>
        <taxon>Euteleostomi</taxon>
        <taxon>Actinopterygii</taxon>
        <taxon>Neopterygii</taxon>
        <taxon>Teleostei</taxon>
        <taxon>Neoteleostei</taxon>
        <taxon>Acanthomorphata</taxon>
        <taxon>Ovalentaria</taxon>
        <taxon>Pomacentridae</taxon>
        <taxon>Acanthochromis</taxon>
    </lineage>
</organism>
<feature type="signal peptide" evidence="5">
    <location>
        <begin position="1"/>
        <end position="20"/>
    </location>
</feature>
<dbReference type="PROSITE" id="PS01095">
    <property type="entry name" value="GH18_1"/>
    <property type="match status" value="1"/>
</dbReference>
<evidence type="ECO:0000256" key="3">
    <source>
        <dbReference type="ARBA" id="ARBA00023295"/>
    </source>
</evidence>
<dbReference type="InterPro" id="IPR001223">
    <property type="entry name" value="Glyco_hydro18_cat"/>
</dbReference>
<feature type="chain" id="PRO_5018537977" evidence="5">
    <location>
        <begin position="21"/>
        <end position="497"/>
    </location>
</feature>
<dbReference type="InterPro" id="IPR050314">
    <property type="entry name" value="Glycosyl_Hydrlase_18"/>
</dbReference>
<keyword evidence="5" id="KW-0732">Signal</keyword>
<keyword evidence="8" id="KW-1185">Reference proteome</keyword>
<reference evidence="7" key="1">
    <citation type="submission" date="2025-08" db="UniProtKB">
        <authorList>
            <consortium name="Ensembl"/>
        </authorList>
    </citation>
    <scope>IDENTIFICATION</scope>
</reference>
<dbReference type="GO" id="GO:0004568">
    <property type="term" value="F:chitinase activity"/>
    <property type="evidence" value="ECO:0007669"/>
    <property type="project" value="UniProtKB-ARBA"/>
</dbReference>
<dbReference type="InterPro" id="IPR001579">
    <property type="entry name" value="Glyco_hydro_18_chit_AS"/>
</dbReference>
<dbReference type="PANTHER" id="PTHR11177">
    <property type="entry name" value="CHITINASE"/>
    <property type="match status" value="1"/>
</dbReference>
<dbReference type="InterPro" id="IPR017853">
    <property type="entry name" value="GH"/>
</dbReference>
<sequence>NGHKMVPLALLLILWQALGPRRLGTTTKLVCYFTNRSRYRTGVGRFLPENVDPFLCTHLVYAFAVINHANEITEHEWNEKKLYRPFTELKDRYQLVQTNCLPVISWYFWAKFSVMVSTPDSRQTFIQSTVRFLRTHRFDGLDLDWENPGTGDSPPEDKHRFTLLCKELSEAYEAESQGTRNTRLMLSAAVAADPDVPGPGYEISEISKYLEFISVKAFHRHGDGDGLTAHHSPLYSDDNASIYYITHHWMEEGCPPGRLLLGFPIYACSFTLSTTAAGLGAPVSGPAPPGPYTQQIGLWSYYETCSFLKGTTVQWIDSQKVPYAVKGSQWVGFDNQRSIDAKVDYLKSRRLGGATVWTLDMDDFSGQFCEQGKYPLISYLEAKLCEDWTTPPAVSLSAPTSPHGSTQELLSSTTAEPHSSCHQNITVLHPTSSFCKHRADGLYLGSDDGKTFYRCAGRQTYVTRCHVLGPEQSSGVSVIPSTQLVYLGCVLVSLLPY</sequence>
<evidence type="ECO:0000259" key="6">
    <source>
        <dbReference type="PROSITE" id="PS51910"/>
    </source>
</evidence>
<dbReference type="InterPro" id="IPR011583">
    <property type="entry name" value="Chitinase_II/V-like_cat"/>
</dbReference>
<dbReference type="FunFam" id="3.10.50.10:FF:000001">
    <property type="entry name" value="Chitinase 3-like 1"/>
    <property type="match status" value="1"/>
</dbReference>
<protein>
    <submittedName>
        <fullName evidence="7">Chitinase, acidic.1</fullName>
    </submittedName>
</protein>
<accession>A0A3Q1GD06</accession>
<keyword evidence="1" id="KW-0378">Hydrolase</keyword>
<reference evidence="7" key="2">
    <citation type="submission" date="2025-09" db="UniProtKB">
        <authorList>
            <consortium name="Ensembl"/>
        </authorList>
    </citation>
    <scope>IDENTIFICATION</scope>
</reference>
<proteinExistence type="inferred from homology"/>
<keyword evidence="3" id="KW-0326">Glycosidase</keyword>
<dbReference type="GeneTree" id="ENSGT00940000161149"/>
<dbReference type="InterPro" id="IPR029070">
    <property type="entry name" value="Chitinase_insertion_sf"/>
</dbReference>
<dbReference type="SUPFAM" id="SSF51445">
    <property type="entry name" value="(Trans)glycosidases"/>
    <property type="match status" value="1"/>
</dbReference>
<dbReference type="Proteomes" id="UP000257200">
    <property type="component" value="Unplaced"/>
</dbReference>
<dbReference type="GO" id="GO:0008061">
    <property type="term" value="F:chitin binding"/>
    <property type="evidence" value="ECO:0007669"/>
    <property type="project" value="InterPro"/>
</dbReference>